<feature type="signal peptide" evidence="1">
    <location>
        <begin position="1"/>
        <end position="29"/>
    </location>
</feature>
<dbReference type="AlphaFoldDB" id="A0A4D6ND65"/>
<evidence type="ECO:0000313" key="2">
    <source>
        <dbReference type="EMBL" id="QCE11793.1"/>
    </source>
</evidence>
<reference evidence="2 3" key="1">
    <citation type="submission" date="2019-04" db="EMBL/GenBank/DDBJ databases">
        <title>An improved genome assembly and genetic linkage map for asparagus bean, Vigna unguiculata ssp. sesquipedialis.</title>
        <authorList>
            <person name="Xia Q."/>
            <person name="Zhang R."/>
            <person name="Dong Y."/>
        </authorList>
    </citation>
    <scope>NUCLEOTIDE SEQUENCE [LARGE SCALE GENOMIC DNA]</scope>
    <source>
        <tissue evidence="2">Leaf</tissue>
    </source>
</reference>
<dbReference type="EMBL" id="CP039354">
    <property type="protein sequence ID" value="QCE11793.1"/>
    <property type="molecule type" value="Genomic_DNA"/>
</dbReference>
<keyword evidence="1" id="KW-0732">Signal</keyword>
<organism evidence="2 3">
    <name type="scientific">Vigna unguiculata</name>
    <name type="common">Cowpea</name>
    <dbReference type="NCBI Taxonomy" id="3917"/>
    <lineage>
        <taxon>Eukaryota</taxon>
        <taxon>Viridiplantae</taxon>
        <taxon>Streptophyta</taxon>
        <taxon>Embryophyta</taxon>
        <taxon>Tracheophyta</taxon>
        <taxon>Spermatophyta</taxon>
        <taxon>Magnoliopsida</taxon>
        <taxon>eudicotyledons</taxon>
        <taxon>Gunneridae</taxon>
        <taxon>Pentapetalae</taxon>
        <taxon>rosids</taxon>
        <taxon>fabids</taxon>
        <taxon>Fabales</taxon>
        <taxon>Fabaceae</taxon>
        <taxon>Papilionoideae</taxon>
        <taxon>50 kb inversion clade</taxon>
        <taxon>NPAAA clade</taxon>
        <taxon>indigoferoid/millettioid clade</taxon>
        <taxon>Phaseoleae</taxon>
        <taxon>Vigna</taxon>
    </lineage>
</organism>
<evidence type="ECO:0000256" key="1">
    <source>
        <dbReference type="SAM" id="SignalP"/>
    </source>
</evidence>
<feature type="chain" id="PRO_5020034074" evidence="1">
    <location>
        <begin position="30"/>
        <end position="127"/>
    </location>
</feature>
<accession>A0A4D6ND65</accession>
<dbReference type="Proteomes" id="UP000501690">
    <property type="component" value="Linkage Group LG10"/>
</dbReference>
<protein>
    <submittedName>
        <fullName evidence="2">Uncharacterized protein</fullName>
    </submittedName>
</protein>
<gene>
    <name evidence="2" type="ORF">DEO72_LG10g3030</name>
</gene>
<keyword evidence="3" id="KW-1185">Reference proteome</keyword>
<evidence type="ECO:0000313" key="3">
    <source>
        <dbReference type="Proteomes" id="UP000501690"/>
    </source>
</evidence>
<name>A0A4D6ND65_VIGUN</name>
<sequence length="127" mass="13807">MGENCEVWKFWGAFRTAIVKLLSWRLAAGCNPPGDRVRVEWYWSCGAWRRESNPPGDIGRDSGISGAMAPGGSGLTARRWLLCLSVLRRLTPPGTCPPPGSLEAVVPSGMYPPLGDFAVVSPSYWTL</sequence>
<proteinExistence type="predicted"/>